<feature type="compositionally biased region" description="Acidic residues" evidence="2">
    <location>
        <begin position="141"/>
        <end position="153"/>
    </location>
</feature>
<dbReference type="KEGG" id="tmn:UCRPA7_8078"/>
<dbReference type="GeneID" id="19328896"/>
<proteinExistence type="predicted"/>
<dbReference type="EMBL" id="KB933348">
    <property type="protein sequence ID" value="EON96337.1"/>
    <property type="molecule type" value="Genomic_DNA"/>
</dbReference>
<evidence type="ECO:0000313" key="3">
    <source>
        <dbReference type="EMBL" id="EON96337.1"/>
    </source>
</evidence>
<reference evidence="4" key="1">
    <citation type="journal article" date="2013" name="Genome Announc.">
        <title>Draft genome sequence of the ascomycete Phaeoacremonium aleophilum strain UCR-PA7, a causal agent of the esca disease complex in grapevines.</title>
        <authorList>
            <person name="Blanco-Ulate B."/>
            <person name="Rolshausen P."/>
            <person name="Cantu D."/>
        </authorList>
    </citation>
    <scope>NUCLEOTIDE SEQUENCE [LARGE SCALE GENOMIC DNA]</scope>
    <source>
        <strain evidence="4">UCR-PA7</strain>
    </source>
</reference>
<evidence type="ECO:0000256" key="2">
    <source>
        <dbReference type="SAM" id="MobiDB-lite"/>
    </source>
</evidence>
<dbReference type="AlphaFoldDB" id="R8BAM4"/>
<feature type="compositionally biased region" description="Polar residues" evidence="2">
    <location>
        <begin position="105"/>
        <end position="124"/>
    </location>
</feature>
<dbReference type="OrthoDB" id="5333304at2759"/>
<keyword evidence="1" id="KW-0175">Coiled coil</keyword>
<feature type="region of interest" description="Disordered" evidence="2">
    <location>
        <begin position="105"/>
        <end position="153"/>
    </location>
</feature>
<dbReference type="eggNOG" id="ENOG502SJ1Q">
    <property type="taxonomic scope" value="Eukaryota"/>
</dbReference>
<name>R8BAM4_PHAM7</name>
<keyword evidence="4" id="KW-1185">Reference proteome</keyword>
<gene>
    <name evidence="3" type="ORF">UCRPA7_8078</name>
</gene>
<feature type="region of interest" description="Disordered" evidence="2">
    <location>
        <begin position="205"/>
        <end position="233"/>
    </location>
</feature>
<sequence length="246" mass="26518">MGSDRVFARDAITPATASQPFDSSPGKPEINPILLQKSDELIKAEIQLQRQRLERALRDDLDQQRAATKNAHAEPLADFDLKEVLTKSLELVQKKTAAPVTDSNLAANASGADSDSFDDNTFYSSRHDTPESVQVSRIPEEPEDVEMQDDSQYEPELDIDTIPTPGDAHAAVVPIPPPPGFDAQAAAHQYLPTAVASQQYTSTNIHLSLGPPAPHAAKQADTESSGSSTVRRIQSNGALRLSIVSC</sequence>
<protein>
    <submittedName>
        <fullName evidence="3">Uncharacterized protein</fullName>
    </submittedName>
</protein>
<feature type="coiled-coil region" evidence="1">
    <location>
        <begin position="34"/>
        <end position="63"/>
    </location>
</feature>
<feature type="region of interest" description="Disordered" evidence="2">
    <location>
        <begin position="1"/>
        <end position="31"/>
    </location>
</feature>
<organism evidence="3 4">
    <name type="scientific">Phaeoacremonium minimum (strain UCR-PA7)</name>
    <name type="common">Esca disease fungus</name>
    <name type="synonym">Togninia minima</name>
    <dbReference type="NCBI Taxonomy" id="1286976"/>
    <lineage>
        <taxon>Eukaryota</taxon>
        <taxon>Fungi</taxon>
        <taxon>Dikarya</taxon>
        <taxon>Ascomycota</taxon>
        <taxon>Pezizomycotina</taxon>
        <taxon>Sordariomycetes</taxon>
        <taxon>Sordariomycetidae</taxon>
        <taxon>Togniniales</taxon>
        <taxon>Togniniaceae</taxon>
        <taxon>Phaeoacremonium</taxon>
    </lineage>
</organism>
<evidence type="ECO:0000256" key="1">
    <source>
        <dbReference type="SAM" id="Coils"/>
    </source>
</evidence>
<evidence type="ECO:0000313" key="4">
    <source>
        <dbReference type="Proteomes" id="UP000014074"/>
    </source>
</evidence>
<dbReference type="RefSeq" id="XP_007918789.1">
    <property type="nucleotide sequence ID" value="XM_007920598.1"/>
</dbReference>
<dbReference type="Proteomes" id="UP000014074">
    <property type="component" value="Unassembled WGS sequence"/>
</dbReference>
<accession>R8BAM4</accession>
<feature type="compositionally biased region" description="Polar residues" evidence="2">
    <location>
        <begin position="222"/>
        <end position="233"/>
    </location>
</feature>
<dbReference type="HOGENOM" id="CLU_1129747_0_0_1"/>